<dbReference type="InterPro" id="IPR001763">
    <property type="entry name" value="Rhodanese-like_dom"/>
</dbReference>
<dbReference type="PROSITE" id="PS50206">
    <property type="entry name" value="RHODANESE_3"/>
    <property type="match status" value="1"/>
</dbReference>
<dbReference type="Pfam" id="PF00581">
    <property type="entry name" value="Rhodanese"/>
    <property type="match status" value="1"/>
</dbReference>
<organism evidence="2 3">
    <name type="scientific">Clostridium cylindrosporum DSM 605</name>
    <dbReference type="NCBI Taxonomy" id="1121307"/>
    <lineage>
        <taxon>Bacteria</taxon>
        <taxon>Bacillati</taxon>
        <taxon>Bacillota</taxon>
        <taxon>Clostridia</taxon>
        <taxon>Eubacteriales</taxon>
        <taxon>Clostridiaceae</taxon>
        <taxon>Clostridium</taxon>
    </lineage>
</organism>
<dbReference type="AlphaFoldDB" id="A0A0J8FZF7"/>
<dbReference type="Proteomes" id="UP000036756">
    <property type="component" value="Unassembled WGS sequence"/>
</dbReference>
<dbReference type="InterPro" id="IPR036873">
    <property type="entry name" value="Rhodanese-like_dom_sf"/>
</dbReference>
<dbReference type="PANTHER" id="PTHR43031:SF17">
    <property type="entry name" value="SULFURTRANSFERASE YTWF-RELATED"/>
    <property type="match status" value="1"/>
</dbReference>
<keyword evidence="2" id="KW-0808">Transferase</keyword>
<dbReference type="STRING" id="1121307.CLCY_1c02150"/>
<sequence length="106" mass="11843">MFGFFNKSNFDSINVNDLGNKLGKITIIDVREPSEYKRGHIPTATNIPMGTILENTEKHLDKAKEYHIVCQSGKRSERVCSDLTSKGYKVINVFGGTGSYVSSLER</sequence>
<name>A0A0J8FZF7_CLOCY</name>
<feature type="domain" description="Rhodanese" evidence="1">
    <location>
        <begin position="21"/>
        <end position="106"/>
    </location>
</feature>
<protein>
    <submittedName>
        <fullName evidence="2">Rhodanese-like sulfurtransferase</fullName>
    </submittedName>
</protein>
<dbReference type="SMART" id="SM00450">
    <property type="entry name" value="RHOD"/>
    <property type="match status" value="1"/>
</dbReference>
<gene>
    <name evidence="2" type="ORF">CLCY_1c02150</name>
</gene>
<dbReference type="GO" id="GO:0016740">
    <property type="term" value="F:transferase activity"/>
    <property type="evidence" value="ECO:0007669"/>
    <property type="project" value="UniProtKB-KW"/>
</dbReference>
<dbReference type="Gene3D" id="3.40.250.10">
    <property type="entry name" value="Rhodanese-like domain"/>
    <property type="match status" value="1"/>
</dbReference>
<dbReference type="InterPro" id="IPR050229">
    <property type="entry name" value="GlpE_sulfurtransferase"/>
</dbReference>
<evidence type="ECO:0000259" key="1">
    <source>
        <dbReference type="PROSITE" id="PS50206"/>
    </source>
</evidence>
<dbReference type="PATRIC" id="fig|1121307.3.peg.578"/>
<comment type="caution">
    <text evidence="2">The sequence shown here is derived from an EMBL/GenBank/DDBJ whole genome shotgun (WGS) entry which is preliminary data.</text>
</comment>
<accession>A0A0J8FZF7</accession>
<keyword evidence="3" id="KW-1185">Reference proteome</keyword>
<dbReference type="OrthoDB" id="9800872at2"/>
<dbReference type="CDD" id="cd00158">
    <property type="entry name" value="RHOD"/>
    <property type="match status" value="1"/>
</dbReference>
<reference evidence="2 3" key="1">
    <citation type="submission" date="2015-06" db="EMBL/GenBank/DDBJ databases">
        <title>Draft genome sequence of the purine-degrading Clostridium cylindrosporum HC-1 (DSM 605).</title>
        <authorList>
            <person name="Poehlein A."/>
            <person name="Schiel-Bengelsdorf B."/>
            <person name="Bengelsdorf F."/>
            <person name="Daniel R."/>
            <person name="Duerre P."/>
        </authorList>
    </citation>
    <scope>NUCLEOTIDE SEQUENCE [LARGE SCALE GENOMIC DNA]</scope>
    <source>
        <strain evidence="2 3">DSM 605</strain>
    </source>
</reference>
<evidence type="ECO:0000313" key="3">
    <source>
        <dbReference type="Proteomes" id="UP000036756"/>
    </source>
</evidence>
<dbReference type="RefSeq" id="WP_048571378.1">
    <property type="nucleotide sequence ID" value="NZ_LFVU01000028.1"/>
</dbReference>
<dbReference type="EMBL" id="LFVU01000028">
    <property type="protein sequence ID" value="KMT20981.1"/>
    <property type="molecule type" value="Genomic_DNA"/>
</dbReference>
<proteinExistence type="predicted"/>
<dbReference type="SUPFAM" id="SSF52821">
    <property type="entry name" value="Rhodanese/Cell cycle control phosphatase"/>
    <property type="match status" value="1"/>
</dbReference>
<dbReference type="PANTHER" id="PTHR43031">
    <property type="entry name" value="FAD-DEPENDENT OXIDOREDUCTASE"/>
    <property type="match status" value="1"/>
</dbReference>
<evidence type="ECO:0000313" key="2">
    <source>
        <dbReference type="EMBL" id="KMT20981.1"/>
    </source>
</evidence>